<dbReference type="EMBL" id="BAAAES010000006">
    <property type="protein sequence ID" value="GAA0662500.1"/>
    <property type="molecule type" value="Genomic_DNA"/>
</dbReference>
<sequence length="1054" mass="112393">MIKGCTRHVLRAGTAAMAIIAAQSANAQQSSPSPAQATPTAPQQQPLADAVPGMGNATPQDDATSGTADRAPQADADIVVVGSQIKGASATAALPVSVIDSAQIDATGAVSGDELFRSIPQAGDVTFNEANNAQTSNAARGDVNSINLRNLGVGNTLVLLNGRRLVQHPTSQAGDGNVPVLGYNANSLPVAGIERLEILRDGAAAIYGADAVAGVVNTVTKTNFDGASLDYRYGFAEGTSRKELQLTGTAGRDFAEGRGNLSVFLDYTRRTAQRASDQPYTATDNLLSYFADDPAFSTSLAPDGRATQSPWANLAVVGGPGIIRRGTTALTSSAGAFHTQSAANPGCLVTINQDVCYGTGTRATATTLRSERYDTRTGTTVTPSFNRYNTFLTGHYDVSDRLTLYTELGYYRAETRRLQPATINLNAIVIPSTNYWNPFGPTRFADGSLNPNRIPGLTNVPAAGLPVRLSTYRFVDAGLQRVNVTNTQARFLGGVKGKIGSFDFDSALLYSVAEATDTSDAINMTALQRSLALSTPDAYNPFSGGCSATPSIGDCSPASQSTIDAIRFRLKRKDRTTLTLGDFKLSNANLIALPAGGLGIALGVEARHESQEDIRDPNLNGSITFTDAVTGDRNISNVAAVSPTPSTKGSRNVFSAFGELAIPVVSPEMGIPLVRRIDVQLAGRYEHYSDFGDVAKPKIAAAWDLVNGVRLRGSYSKGFRAPNLEQVNTVQYSRLGSNTDYYRCEADLRAGRIATYSACARGISYSIFVSGNQDLKPENSTSYSLGTVLEPKFLPRRFGKLTLTADFWSIKQVGIVGQFGPQNALVLDYLLRLQGSSNPNVVRAAATADDTPLFTGTGLAPAGAVTQINDQFTNLLPQTVQGVDLALIYNVRTPIGKFDFNVNGARLTKFSRDTPPGVQALFDARAAGQINAATPLTDATNLIKDRGRPKWRVTGSLTWSLSQFQLGAFANYISPVNDTNFLDTQGNPFMVEGTTTFNLYAQYRLKGGAVNDTRFRVGARNIFDKQPPITADGYLGSLYVPYGRYWYLSIGKRF</sequence>
<feature type="region of interest" description="Disordered" evidence="10">
    <location>
        <begin position="27"/>
        <end position="71"/>
    </location>
</feature>
<evidence type="ECO:0000313" key="14">
    <source>
        <dbReference type="EMBL" id="GAA0662500.1"/>
    </source>
</evidence>
<evidence type="ECO:0000256" key="10">
    <source>
        <dbReference type="SAM" id="MobiDB-lite"/>
    </source>
</evidence>
<name>A0ABP3SVG8_9SPHN</name>
<dbReference type="PANTHER" id="PTHR47234">
    <property type="match status" value="1"/>
</dbReference>
<feature type="chain" id="PRO_5045354325" evidence="11">
    <location>
        <begin position="28"/>
        <end position="1054"/>
    </location>
</feature>
<evidence type="ECO:0000256" key="5">
    <source>
        <dbReference type="ARBA" id="ARBA00023077"/>
    </source>
</evidence>
<keyword evidence="15" id="KW-1185">Reference proteome</keyword>
<evidence type="ECO:0000313" key="15">
    <source>
        <dbReference type="Proteomes" id="UP001500238"/>
    </source>
</evidence>
<evidence type="ECO:0000256" key="8">
    <source>
        <dbReference type="PROSITE-ProRule" id="PRU01360"/>
    </source>
</evidence>
<dbReference type="PROSITE" id="PS52016">
    <property type="entry name" value="TONB_DEPENDENT_REC_3"/>
    <property type="match status" value="1"/>
</dbReference>
<evidence type="ECO:0000256" key="1">
    <source>
        <dbReference type="ARBA" id="ARBA00004571"/>
    </source>
</evidence>
<keyword evidence="5 9" id="KW-0798">TonB box</keyword>
<evidence type="ECO:0000256" key="4">
    <source>
        <dbReference type="ARBA" id="ARBA00022692"/>
    </source>
</evidence>
<keyword evidence="3 8" id="KW-1134">Transmembrane beta strand</keyword>
<dbReference type="InterPro" id="IPR012910">
    <property type="entry name" value="Plug_dom"/>
</dbReference>
<keyword evidence="4 8" id="KW-0812">Transmembrane</keyword>
<evidence type="ECO:0000256" key="9">
    <source>
        <dbReference type="RuleBase" id="RU003357"/>
    </source>
</evidence>
<evidence type="ECO:0000259" key="12">
    <source>
        <dbReference type="Pfam" id="PF00593"/>
    </source>
</evidence>
<evidence type="ECO:0000256" key="2">
    <source>
        <dbReference type="ARBA" id="ARBA00022448"/>
    </source>
</evidence>
<keyword evidence="14" id="KW-0675">Receptor</keyword>
<dbReference type="Proteomes" id="UP001500238">
    <property type="component" value="Unassembled WGS sequence"/>
</dbReference>
<keyword evidence="6 8" id="KW-0472">Membrane</keyword>
<feature type="domain" description="TonB-dependent receptor-like beta-barrel" evidence="12">
    <location>
        <begin position="544"/>
        <end position="1022"/>
    </location>
</feature>
<dbReference type="InterPro" id="IPR036942">
    <property type="entry name" value="Beta-barrel_TonB_sf"/>
</dbReference>
<protein>
    <submittedName>
        <fullName evidence="14">TonB-dependent receptor</fullName>
    </submittedName>
</protein>
<evidence type="ECO:0000256" key="11">
    <source>
        <dbReference type="SAM" id="SignalP"/>
    </source>
</evidence>
<keyword evidence="7 8" id="KW-0998">Cell outer membrane</keyword>
<dbReference type="InterPro" id="IPR037066">
    <property type="entry name" value="Plug_dom_sf"/>
</dbReference>
<dbReference type="PANTHER" id="PTHR47234:SF2">
    <property type="entry name" value="TONB-DEPENDENT RECEPTOR"/>
    <property type="match status" value="1"/>
</dbReference>
<proteinExistence type="inferred from homology"/>
<reference evidence="15" key="1">
    <citation type="journal article" date="2019" name="Int. J. Syst. Evol. Microbiol.">
        <title>The Global Catalogue of Microorganisms (GCM) 10K type strain sequencing project: providing services to taxonomists for standard genome sequencing and annotation.</title>
        <authorList>
            <consortium name="The Broad Institute Genomics Platform"/>
            <consortium name="The Broad Institute Genome Sequencing Center for Infectious Disease"/>
            <person name="Wu L."/>
            <person name="Ma J."/>
        </authorList>
    </citation>
    <scope>NUCLEOTIDE SEQUENCE [LARGE SCALE GENOMIC DNA]</scope>
    <source>
        <strain evidence="15">JCM 14603</strain>
    </source>
</reference>
<feature type="domain" description="TonB-dependent receptor plug" evidence="13">
    <location>
        <begin position="93"/>
        <end position="215"/>
    </location>
</feature>
<organism evidence="14 15">
    <name type="scientific">Sphingomonas insulae</name>
    <dbReference type="NCBI Taxonomy" id="424800"/>
    <lineage>
        <taxon>Bacteria</taxon>
        <taxon>Pseudomonadati</taxon>
        <taxon>Pseudomonadota</taxon>
        <taxon>Alphaproteobacteria</taxon>
        <taxon>Sphingomonadales</taxon>
        <taxon>Sphingomonadaceae</taxon>
        <taxon>Sphingomonas</taxon>
    </lineage>
</organism>
<feature type="compositionally biased region" description="Low complexity" evidence="10">
    <location>
        <begin position="27"/>
        <end position="50"/>
    </location>
</feature>
<accession>A0ABP3SVG8</accession>
<comment type="caution">
    <text evidence="14">The sequence shown here is derived from an EMBL/GenBank/DDBJ whole genome shotgun (WGS) entry which is preliminary data.</text>
</comment>
<dbReference type="InterPro" id="IPR039426">
    <property type="entry name" value="TonB-dep_rcpt-like"/>
</dbReference>
<keyword evidence="2 8" id="KW-0813">Transport</keyword>
<dbReference type="SUPFAM" id="SSF56935">
    <property type="entry name" value="Porins"/>
    <property type="match status" value="1"/>
</dbReference>
<comment type="subcellular location">
    <subcellularLocation>
        <location evidence="1 8">Cell outer membrane</location>
        <topology evidence="1 8">Multi-pass membrane protein</topology>
    </subcellularLocation>
</comment>
<evidence type="ECO:0000256" key="7">
    <source>
        <dbReference type="ARBA" id="ARBA00023237"/>
    </source>
</evidence>
<feature type="signal peptide" evidence="11">
    <location>
        <begin position="1"/>
        <end position="27"/>
    </location>
</feature>
<dbReference type="Gene3D" id="2.170.130.10">
    <property type="entry name" value="TonB-dependent receptor, plug domain"/>
    <property type="match status" value="1"/>
</dbReference>
<dbReference type="Gene3D" id="2.40.170.20">
    <property type="entry name" value="TonB-dependent receptor, beta-barrel domain"/>
    <property type="match status" value="1"/>
</dbReference>
<dbReference type="Pfam" id="PF07715">
    <property type="entry name" value="Plug"/>
    <property type="match status" value="1"/>
</dbReference>
<comment type="similarity">
    <text evidence="8 9">Belongs to the TonB-dependent receptor family.</text>
</comment>
<evidence type="ECO:0000256" key="3">
    <source>
        <dbReference type="ARBA" id="ARBA00022452"/>
    </source>
</evidence>
<gene>
    <name evidence="14" type="ORF">GCM10009102_09360</name>
</gene>
<evidence type="ECO:0000256" key="6">
    <source>
        <dbReference type="ARBA" id="ARBA00023136"/>
    </source>
</evidence>
<dbReference type="InterPro" id="IPR000531">
    <property type="entry name" value="Beta-barrel_TonB"/>
</dbReference>
<feature type="compositionally biased region" description="Polar residues" evidence="10">
    <location>
        <begin position="57"/>
        <end position="67"/>
    </location>
</feature>
<dbReference type="RefSeq" id="WP_166753241.1">
    <property type="nucleotide sequence ID" value="NZ_BAAAES010000006.1"/>
</dbReference>
<evidence type="ECO:0000259" key="13">
    <source>
        <dbReference type="Pfam" id="PF07715"/>
    </source>
</evidence>
<dbReference type="Pfam" id="PF00593">
    <property type="entry name" value="TonB_dep_Rec_b-barrel"/>
    <property type="match status" value="1"/>
</dbReference>
<keyword evidence="11" id="KW-0732">Signal</keyword>